<comment type="caution">
    <text evidence="13">The sequence shown here is derived from an EMBL/GenBank/DDBJ whole genome shotgun (WGS) entry which is preliminary data.</text>
</comment>
<evidence type="ECO:0000256" key="3">
    <source>
        <dbReference type="ARBA" id="ARBA00012544"/>
    </source>
</evidence>
<dbReference type="CDD" id="cd03784">
    <property type="entry name" value="GT1_Gtf-like"/>
    <property type="match status" value="1"/>
</dbReference>
<feature type="transmembrane region" description="Helical" evidence="12">
    <location>
        <begin position="180"/>
        <end position="202"/>
    </location>
</feature>
<keyword evidence="14" id="KW-1185">Reference proteome</keyword>
<evidence type="ECO:0000256" key="9">
    <source>
        <dbReference type="ARBA" id="ARBA00023136"/>
    </source>
</evidence>
<dbReference type="EMBL" id="JOJR01000034">
    <property type="protein sequence ID" value="RCN49428.1"/>
    <property type="molecule type" value="Genomic_DNA"/>
</dbReference>
<proteinExistence type="inferred from homology"/>
<dbReference type="GO" id="GO:0015020">
    <property type="term" value="F:glucuronosyltransferase activity"/>
    <property type="evidence" value="ECO:0007669"/>
    <property type="project" value="UniProtKB-EC"/>
</dbReference>
<comment type="catalytic activity">
    <reaction evidence="10">
        <text>glucuronate acceptor + UDP-alpha-D-glucuronate = acceptor beta-D-glucuronoside + UDP + H(+)</text>
        <dbReference type="Rhea" id="RHEA:21032"/>
        <dbReference type="ChEBI" id="CHEBI:15378"/>
        <dbReference type="ChEBI" id="CHEBI:58052"/>
        <dbReference type="ChEBI" id="CHEBI:58223"/>
        <dbReference type="ChEBI" id="CHEBI:132367"/>
        <dbReference type="ChEBI" id="CHEBI:132368"/>
        <dbReference type="EC" id="2.4.1.17"/>
    </reaction>
</comment>
<dbReference type="AlphaFoldDB" id="A0A368H0X0"/>
<evidence type="ECO:0000256" key="1">
    <source>
        <dbReference type="ARBA" id="ARBA00004167"/>
    </source>
</evidence>
<dbReference type="PANTHER" id="PTHR48043">
    <property type="entry name" value="EG:EG0003.4 PROTEIN-RELATED"/>
    <property type="match status" value="1"/>
</dbReference>
<keyword evidence="6 12" id="KW-0812">Transmembrane</keyword>
<dbReference type="Proteomes" id="UP000252519">
    <property type="component" value="Unassembled WGS sequence"/>
</dbReference>
<feature type="transmembrane region" description="Helical" evidence="12">
    <location>
        <begin position="147"/>
        <end position="168"/>
    </location>
</feature>
<dbReference type="PROSITE" id="PS00375">
    <property type="entry name" value="UDPGT"/>
    <property type="match status" value="1"/>
</dbReference>
<dbReference type="OrthoDB" id="5835829at2759"/>
<organism evidence="13 14">
    <name type="scientific">Ancylostoma caninum</name>
    <name type="common">Dog hookworm</name>
    <dbReference type="NCBI Taxonomy" id="29170"/>
    <lineage>
        <taxon>Eukaryota</taxon>
        <taxon>Metazoa</taxon>
        <taxon>Ecdysozoa</taxon>
        <taxon>Nematoda</taxon>
        <taxon>Chromadorea</taxon>
        <taxon>Rhabditida</taxon>
        <taxon>Rhabditina</taxon>
        <taxon>Rhabditomorpha</taxon>
        <taxon>Strongyloidea</taxon>
        <taxon>Ancylostomatidae</taxon>
        <taxon>Ancylostomatinae</taxon>
        <taxon>Ancylostoma</taxon>
    </lineage>
</organism>
<feature type="transmembrane region" description="Helical" evidence="12">
    <location>
        <begin position="511"/>
        <end position="535"/>
    </location>
</feature>
<dbReference type="Pfam" id="PF00201">
    <property type="entry name" value="UDPGT"/>
    <property type="match status" value="2"/>
</dbReference>
<dbReference type="FunFam" id="3.40.50.2000:FF:000038">
    <property type="entry name" value="UDP-GlucuronosylTransferase"/>
    <property type="match status" value="1"/>
</dbReference>
<reference evidence="13 14" key="1">
    <citation type="submission" date="2014-10" db="EMBL/GenBank/DDBJ databases">
        <title>Draft genome of the hookworm Ancylostoma caninum.</title>
        <authorList>
            <person name="Mitreva M."/>
        </authorList>
    </citation>
    <scope>NUCLEOTIDE SEQUENCE [LARGE SCALE GENOMIC DNA]</scope>
    <source>
        <strain evidence="13 14">Baltimore</strain>
    </source>
</reference>
<dbReference type="SUPFAM" id="SSF53756">
    <property type="entry name" value="UDP-Glycosyltransferase/glycogen phosphorylase"/>
    <property type="match status" value="1"/>
</dbReference>
<dbReference type="InterPro" id="IPR035595">
    <property type="entry name" value="UDP_glycos_trans_CS"/>
</dbReference>
<evidence type="ECO:0000256" key="12">
    <source>
        <dbReference type="SAM" id="Phobius"/>
    </source>
</evidence>
<dbReference type="STRING" id="29170.A0A368H0X0"/>
<dbReference type="InterPro" id="IPR050271">
    <property type="entry name" value="UDP-glycosyltransferase"/>
</dbReference>
<sequence>MMYYMLAILYTSLDISHAANVLIWNPTFGHSHVRFMGNIADILVKDGHNVTIVSPLMDPHVNMVGHSLPATQIPYKSKYHNIEDWLELDIKGSALWEAPRMEGRCISMDDMKMFMTINKKICEGILEDTAFLNSLREHRFDVALHEVYELAAVAIFEVTMSIFCIVCSQLKKMLRYFYRIFVQMIGIKNTVVLSALGVTPYVQLIAGFPANPSFVPGMYTTYSDDMTFWERMDNFKFEIEMHNFFISWEKQIWRLANDIRPGFPELRTLLKEKTGVVLMNVNELTETPRPTANILRYIGGATIHEPRRLDEKLDAILNERPESVLFSLGSLAQSKDMPMRLKQGIVEAFASFPDTTFIWKYEEENDHILFENHPNIHPMKWVPQVDLLADKRLSLFITHAGMNSVLEALFYGKPMVAIPLFVDQIVNAKNMNRRGLAVFIDKHDLNKDTLVAAIRETLPANGTYAQKAATISKYLRGRPAAARAEVSHWVKLVAEQGQMDHLVMVSRDMSLIQYLCLDIIAFLLTQFLLVLYLMFKVGKFILRRLRIFVVKCKTE</sequence>
<evidence type="ECO:0000256" key="4">
    <source>
        <dbReference type="ARBA" id="ARBA00022676"/>
    </source>
</evidence>
<protein>
    <recommendedName>
        <fullName evidence="3">glucuronosyltransferase</fullName>
        <ecNumber evidence="3">2.4.1.17</ecNumber>
    </recommendedName>
</protein>
<keyword evidence="7" id="KW-0732">Signal</keyword>
<dbReference type="GO" id="GO:0016020">
    <property type="term" value="C:membrane"/>
    <property type="evidence" value="ECO:0007669"/>
    <property type="project" value="UniProtKB-SubCell"/>
</dbReference>
<evidence type="ECO:0000256" key="6">
    <source>
        <dbReference type="ARBA" id="ARBA00022692"/>
    </source>
</evidence>
<keyword evidence="5 11" id="KW-0808">Transferase</keyword>
<comment type="subcellular location">
    <subcellularLocation>
        <location evidence="1">Membrane</location>
        <topology evidence="1">Single-pass membrane protein</topology>
    </subcellularLocation>
</comment>
<keyword evidence="4 11" id="KW-0328">Glycosyltransferase</keyword>
<evidence type="ECO:0000256" key="2">
    <source>
        <dbReference type="ARBA" id="ARBA00009995"/>
    </source>
</evidence>
<keyword evidence="8 12" id="KW-1133">Transmembrane helix</keyword>
<evidence type="ECO:0000256" key="7">
    <source>
        <dbReference type="ARBA" id="ARBA00022729"/>
    </source>
</evidence>
<evidence type="ECO:0000313" key="14">
    <source>
        <dbReference type="Proteomes" id="UP000252519"/>
    </source>
</evidence>
<evidence type="ECO:0000256" key="10">
    <source>
        <dbReference type="ARBA" id="ARBA00047475"/>
    </source>
</evidence>
<accession>A0A368H0X0</accession>
<dbReference type="EC" id="2.4.1.17" evidence="3"/>
<dbReference type="InterPro" id="IPR002213">
    <property type="entry name" value="UDP_glucos_trans"/>
</dbReference>
<name>A0A368H0X0_ANCCA</name>
<evidence type="ECO:0000256" key="5">
    <source>
        <dbReference type="ARBA" id="ARBA00022679"/>
    </source>
</evidence>
<evidence type="ECO:0000256" key="8">
    <source>
        <dbReference type="ARBA" id="ARBA00022989"/>
    </source>
</evidence>
<gene>
    <name evidence="13" type="ORF">ANCCAN_04513</name>
</gene>
<dbReference type="PANTHER" id="PTHR48043:SF23">
    <property type="entry name" value="UDP-GLUCURONOSYLTRANSFERASE"/>
    <property type="match status" value="1"/>
</dbReference>
<evidence type="ECO:0000256" key="11">
    <source>
        <dbReference type="RuleBase" id="RU003718"/>
    </source>
</evidence>
<comment type="similarity">
    <text evidence="2 11">Belongs to the UDP-glycosyltransferase family.</text>
</comment>
<evidence type="ECO:0000313" key="13">
    <source>
        <dbReference type="EMBL" id="RCN49428.1"/>
    </source>
</evidence>
<keyword evidence="9 12" id="KW-0472">Membrane</keyword>
<dbReference type="Gene3D" id="3.40.50.2000">
    <property type="entry name" value="Glycogen Phosphorylase B"/>
    <property type="match status" value="1"/>
</dbReference>